<evidence type="ECO:0000313" key="2">
    <source>
        <dbReference type="EMBL" id="MCC4622643.1"/>
    </source>
</evidence>
<evidence type="ECO:0000313" key="3">
    <source>
        <dbReference type="Proteomes" id="UP001199206"/>
    </source>
</evidence>
<feature type="compositionally biased region" description="Low complexity" evidence="1">
    <location>
        <begin position="85"/>
        <end position="95"/>
    </location>
</feature>
<sequence length="283" mass="31247">MYAALACYPTRILAILPLPELLQRLCPIPRRARNAARRSEARCKRCEIKYGNQNVCINLIPRPPYIPPSSISMEFKMPKSIRSASHASSSNFDSSPQHESGLRDAAKKVYDSSVLYHGTKHPHLKSLRENGFSKSHKRDGATAGGNANMFMNLSSAAQEESANNHYLSSSKKEAKNFAMFADMDNPALLRTIGVRSSFNLISDPRTRGTAYMTGQSIPSKFVLGSKNSSPGENAQVFKKEMHAAGYEVSTEQAGALLRDVQSDSDDDNFPDPDDFIMSRLRGL</sequence>
<reference evidence="2 3" key="1">
    <citation type="submission" date="2021-10" db="EMBL/GenBank/DDBJ databases">
        <title>Genome sequencing of Xanthomonas strains from NCPPB.</title>
        <authorList>
            <person name="Hussein R."/>
            <person name="Harrison J."/>
            <person name="Studholme D.J."/>
            <person name="Vicente J."/>
            <person name="Grant M."/>
        </authorList>
    </citation>
    <scope>NUCLEOTIDE SEQUENCE [LARGE SCALE GENOMIC DNA]</scope>
    <source>
        <strain evidence="2 3">NCPPB 101</strain>
    </source>
</reference>
<proteinExistence type="predicted"/>
<protein>
    <submittedName>
        <fullName evidence="2">Type III effector</fullName>
    </submittedName>
</protein>
<dbReference type="EMBL" id="JAJGQJ010000133">
    <property type="protein sequence ID" value="MCC4622643.1"/>
    <property type="molecule type" value="Genomic_DNA"/>
</dbReference>
<accession>A0ABS8HKP5</accession>
<evidence type="ECO:0000256" key="1">
    <source>
        <dbReference type="SAM" id="MobiDB-lite"/>
    </source>
</evidence>
<comment type="caution">
    <text evidence="2">The sequence shown here is derived from an EMBL/GenBank/DDBJ whole genome shotgun (WGS) entry which is preliminary data.</text>
</comment>
<gene>
    <name evidence="2" type="ORF">LL965_22375</name>
</gene>
<keyword evidence="3" id="KW-1185">Reference proteome</keyword>
<organism evidence="2 3">
    <name type="scientific">Xanthomonas cassavae CFBP 4642</name>
    <dbReference type="NCBI Taxonomy" id="1219375"/>
    <lineage>
        <taxon>Bacteria</taxon>
        <taxon>Pseudomonadati</taxon>
        <taxon>Pseudomonadota</taxon>
        <taxon>Gammaproteobacteria</taxon>
        <taxon>Lysobacterales</taxon>
        <taxon>Lysobacteraceae</taxon>
        <taxon>Xanthomonas</taxon>
    </lineage>
</organism>
<feature type="region of interest" description="Disordered" evidence="1">
    <location>
        <begin position="85"/>
        <end position="104"/>
    </location>
</feature>
<dbReference type="Proteomes" id="UP001199206">
    <property type="component" value="Unassembled WGS sequence"/>
</dbReference>
<dbReference type="RefSeq" id="WP_167331369.1">
    <property type="nucleotide sequence ID" value="NZ_CAWLZN010000001.1"/>
</dbReference>
<name>A0ABS8HKP5_9XANT</name>